<name>A0A2P2IJC2_RHIMU</name>
<accession>A0A2P2IJC2</accession>
<evidence type="ECO:0000313" key="1">
    <source>
        <dbReference type="EMBL" id="MBW81291.1"/>
    </source>
</evidence>
<protein>
    <submittedName>
        <fullName evidence="1">Uncharacterized protein</fullName>
    </submittedName>
</protein>
<dbReference type="AlphaFoldDB" id="A0A2P2IJC2"/>
<reference evidence="1" key="1">
    <citation type="submission" date="2018-02" db="EMBL/GenBank/DDBJ databases">
        <title>Rhizophora mucronata_Transcriptome.</title>
        <authorList>
            <person name="Meera S.P."/>
            <person name="Sreeshan A."/>
            <person name="Augustine A."/>
        </authorList>
    </citation>
    <scope>NUCLEOTIDE SEQUENCE</scope>
    <source>
        <tissue evidence="1">Leaf</tissue>
    </source>
</reference>
<dbReference type="EMBL" id="GGEC01000808">
    <property type="protein sequence ID" value="MBW81291.1"/>
    <property type="molecule type" value="Transcribed_RNA"/>
</dbReference>
<sequence length="22" mass="2576">MRKWDLNGDLNVEAELKCSKIL</sequence>
<proteinExistence type="predicted"/>
<organism evidence="1">
    <name type="scientific">Rhizophora mucronata</name>
    <name type="common">Asiatic mangrove</name>
    <dbReference type="NCBI Taxonomy" id="61149"/>
    <lineage>
        <taxon>Eukaryota</taxon>
        <taxon>Viridiplantae</taxon>
        <taxon>Streptophyta</taxon>
        <taxon>Embryophyta</taxon>
        <taxon>Tracheophyta</taxon>
        <taxon>Spermatophyta</taxon>
        <taxon>Magnoliopsida</taxon>
        <taxon>eudicotyledons</taxon>
        <taxon>Gunneridae</taxon>
        <taxon>Pentapetalae</taxon>
        <taxon>rosids</taxon>
        <taxon>fabids</taxon>
        <taxon>Malpighiales</taxon>
        <taxon>Rhizophoraceae</taxon>
        <taxon>Rhizophora</taxon>
    </lineage>
</organism>